<evidence type="ECO:0000313" key="4">
    <source>
        <dbReference type="EMBL" id="CAI4213614.1"/>
    </source>
</evidence>
<dbReference type="InterPro" id="IPR015814">
    <property type="entry name" value="Pgluconate_DH_NAD-bd_C"/>
</dbReference>
<gene>
    <name evidence="4" type="ORF">PPNO1_LOCUS3360</name>
</gene>
<dbReference type="CDD" id="cd00067">
    <property type="entry name" value="GAL4"/>
    <property type="match status" value="1"/>
</dbReference>
<dbReference type="GO" id="GO:0008270">
    <property type="term" value="F:zinc ion binding"/>
    <property type="evidence" value="ECO:0007669"/>
    <property type="project" value="InterPro"/>
</dbReference>
<proteinExistence type="predicted"/>
<evidence type="ECO:0000259" key="3">
    <source>
        <dbReference type="PROSITE" id="PS50048"/>
    </source>
</evidence>
<dbReference type="InterPro" id="IPR036864">
    <property type="entry name" value="Zn2-C6_fun-type_DNA-bd_sf"/>
</dbReference>
<dbReference type="SUPFAM" id="SSF48179">
    <property type="entry name" value="6-phosphogluconate dehydrogenase C-terminal domain-like"/>
    <property type="match status" value="1"/>
</dbReference>
<dbReference type="GO" id="GO:0000981">
    <property type="term" value="F:DNA-binding transcription factor activity, RNA polymerase II-specific"/>
    <property type="evidence" value="ECO:0007669"/>
    <property type="project" value="InterPro"/>
</dbReference>
<dbReference type="SMART" id="SM00066">
    <property type="entry name" value="GAL4"/>
    <property type="match status" value="1"/>
</dbReference>
<sequence>MNQTLTLVAEPRKAIGKRCGTCIDRKLRCDRTVPSCSTCIRSGRKCQGYALRLSWPRDDDRKRLIIGPRPGIDRPKRKAGYLSVHATSRDLEMYYHQGTLKLHVDVPSPPLNQLTLPSTPFRLTLRQKELLQYSLVDSSQASIAVLHAMMALTSLSRFGPGIQADQFKLFATRALLASSNDGISPDTAPQHVAAGMLLSHYEAVNLRNRISNQWLCGVPVCRTGRTYKSVLCESVLARNMSLVLLDRAASAVLPPSNPKSQFLEYRENLDELEREIQAGCHLNMANSEIPSPGVSRNATIMDELHRLCALIYLARVSNKYPRGSAKLGSYVSRGFALLGSLPHCWRLLPLMVLGFEARDDDERSLVLQLIGISEETCNFKGRLRYIRGILHAVWTQEDLHAEEGTQVVYSEMLTTIMSATGSCYHLRIVSIGEMGLGVARLLIAHGYTVLTNINGRSQYTRDRAASASITLLENDEELASQADYILSIVPPRDALATAQRFTSATRADDAQPLYYLDLNAISPSLARDISALFETNAPSVVFVDGGIIGGAPRLIEQAGGSGEASTWKRPSIPISGPRRIPDEKLAEVLNTVYLGPQIGSASGLKCCFAALSKGLIALSVLSFSTAHSLGVYDELQRHLEKFQPAIQASTSRMITDMPPKAGRWVQEMVEIGRCFGEEGGWDLANDGEGADVFQRVADVYSILAHETVLGQERQEHRARGTTAEDVAAAISEALQDKRGDAS</sequence>
<evidence type="ECO:0000256" key="2">
    <source>
        <dbReference type="ARBA" id="ARBA00023242"/>
    </source>
</evidence>
<dbReference type="InterPro" id="IPR006115">
    <property type="entry name" value="6PGDH_NADP-bd"/>
</dbReference>
<dbReference type="InterPro" id="IPR008927">
    <property type="entry name" value="6-PGluconate_DH-like_C_sf"/>
</dbReference>
<dbReference type="Pfam" id="PF11951">
    <property type="entry name" value="Fungal_trans_2"/>
    <property type="match status" value="1"/>
</dbReference>
<dbReference type="PROSITE" id="PS50048">
    <property type="entry name" value="ZN2_CY6_FUNGAL_2"/>
    <property type="match status" value="1"/>
</dbReference>
<dbReference type="Pfam" id="PF03446">
    <property type="entry name" value="NAD_binding_2"/>
    <property type="match status" value="1"/>
</dbReference>
<dbReference type="InterPro" id="IPR013328">
    <property type="entry name" value="6PGD_dom2"/>
</dbReference>
<evidence type="ECO:0000313" key="5">
    <source>
        <dbReference type="Proteomes" id="UP000838763"/>
    </source>
</evidence>
<dbReference type="SUPFAM" id="SSF57701">
    <property type="entry name" value="Zn2/Cys6 DNA-binding domain"/>
    <property type="match status" value="1"/>
</dbReference>
<dbReference type="InterPro" id="IPR001138">
    <property type="entry name" value="Zn2Cys6_DnaBD"/>
</dbReference>
<comment type="subcellular location">
    <subcellularLocation>
        <location evidence="1">Nucleus</location>
    </subcellularLocation>
</comment>
<dbReference type="GO" id="GO:0045944">
    <property type="term" value="P:positive regulation of transcription by RNA polymerase II"/>
    <property type="evidence" value="ECO:0007669"/>
    <property type="project" value="TreeGrafter"/>
</dbReference>
<dbReference type="InterPro" id="IPR036291">
    <property type="entry name" value="NAD(P)-bd_dom_sf"/>
</dbReference>
<dbReference type="Gene3D" id="3.40.50.720">
    <property type="entry name" value="NAD(P)-binding Rossmann-like Domain"/>
    <property type="match status" value="1"/>
</dbReference>
<accession>A0A9P1M8G0</accession>
<protein>
    <recommendedName>
        <fullName evidence="3">Zn(2)-C6 fungal-type domain-containing protein</fullName>
    </recommendedName>
</protein>
<dbReference type="SUPFAM" id="SSF51735">
    <property type="entry name" value="NAD(P)-binding Rossmann-fold domains"/>
    <property type="match status" value="1"/>
</dbReference>
<dbReference type="AlphaFoldDB" id="A0A9P1M8G0"/>
<dbReference type="Pfam" id="PF09130">
    <property type="entry name" value="DUF1932"/>
    <property type="match status" value="1"/>
</dbReference>
<comment type="caution">
    <text evidence="4">The sequence shown here is derived from an EMBL/GenBank/DDBJ whole genome shotgun (WGS) entry which is preliminary data.</text>
</comment>
<organism evidence="4 5">
    <name type="scientific">Parascedosporium putredinis</name>
    <dbReference type="NCBI Taxonomy" id="1442378"/>
    <lineage>
        <taxon>Eukaryota</taxon>
        <taxon>Fungi</taxon>
        <taxon>Dikarya</taxon>
        <taxon>Ascomycota</taxon>
        <taxon>Pezizomycotina</taxon>
        <taxon>Sordariomycetes</taxon>
        <taxon>Hypocreomycetidae</taxon>
        <taxon>Microascales</taxon>
        <taxon>Microascaceae</taxon>
        <taxon>Parascedosporium</taxon>
    </lineage>
</organism>
<reference evidence="4" key="1">
    <citation type="submission" date="2022-11" db="EMBL/GenBank/DDBJ databases">
        <authorList>
            <person name="Scott C."/>
            <person name="Bruce N."/>
        </authorList>
    </citation>
    <scope>NUCLEOTIDE SEQUENCE</scope>
</reference>
<dbReference type="Gene3D" id="1.10.1040.10">
    <property type="entry name" value="N-(1-d-carboxylethyl)-l-norvaline Dehydrogenase, domain 2"/>
    <property type="match status" value="1"/>
</dbReference>
<evidence type="ECO:0000256" key="1">
    <source>
        <dbReference type="ARBA" id="ARBA00004123"/>
    </source>
</evidence>
<dbReference type="Proteomes" id="UP000838763">
    <property type="component" value="Unassembled WGS sequence"/>
</dbReference>
<dbReference type="Pfam" id="PF00172">
    <property type="entry name" value="Zn_clus"/>
    <property type="match status" value="1"/>
</dbReference>
<dbReference type="PANTHER" id="PTHR37534">
    <property type="entry name" value="TRANSCRIPTIONAL ACTIVATOR PROTEIN UGA3"/>
    <property type="match status" value="1"/>
</dbReference>
<dbReference type="InterPro" id="IPR021858">
    <property type="entry name" value="Fun_TF"/>
</dbReference>
<dbReference type="PANTHER" id="PTHR37534:SF39">
    <property type="entry name" value="TRANSCRIPTION FACTOR DOMAIN-CONTAINING PROTEIN"/>
    <property type="match status" value="1"/>
</dbReference>
<name>A0A9P1M8G0_9PEZI</name>
<keyword evidence="5" id="KW-1185">Reference proteome</keyword>
<keyword evidence="2" id="KW-0539">Nucleus</keyword>
<feature type="domain" description="Zn(2)-C6 fungal-type" evidence="3">
    <location>
        <begin position="18"/>
        <end position="46"/>
    </location>
</feature>
<dbReference type="Gene3D" id="4.10.240.10">
    <property type="entry name" value="Zn(2)-C6 fungal-type DNA-binding domain"/>
    <property type="match status" value="1"/>
</dbReference>
<dbReference type="OrthoDB" id="9988102at2759"/>
<dbReference type="EMBL" id="CALLCH030000008">
    <property type="protein sequence ID" value="CAI4213614.1"/>
    <property type="molecule type" value="Genomic_DNA"/>
</dbReference>
<dbReference type="GO" id="GO:0005634">
    <property type="term" value="C:nucleus"/>
    <property type="evidence" value="ECO:0007669"/>
    <property type="project" value="UniProtKB-SubCell"/>
</dbReference>
<dbReference type="GO" id="GO:0050661">
    <property type="term" value="F:NADP binding"/>
    <property type="evidence" value="ECO:0007669"/>
    <property type="project" value="InterPro"/>
</dbReference>
<dbReference type="GO" id="GO:0000976">
    <property type="term" value="F:transcription cis-regulatory region binding"/>
    <property type="evidence" value="ECO:0007669"/>
    <property type="project" value="TreeGrafter"/>
</dbReference>